<dbReference type="GO" id="GO:0008270">
    <property type="term" value="F:zinc ion binding"/>
    <property type="evidence" value="ECO:0007669"/>
    <property type="project" value="UniProtKB-KW"/>
</dbReference>
<feature type="compositionally biased region" description="Basic and acidic residues" evidence="8">
    <location>
        <begin position="180"/>
        <end position="191"/>
    </location>
</feature>
<proteinExistence type="predicted"/>
<keyword evidence="11" id="KW-1185">Reference proteome</keyword>
<dbReference type="GO" id="GO:0000978">
    <property type="term" value="F:RNA polymerase II cis-regulatory region sequence-specific DNA binding"/>
    <property type="evidence" value="ECO:0007669"/>
    <property type="project" value="InterPro"/>
</dbReference>
<dbReference type="OrthoDB" id="3945418at2759"/>
<keyword evidence="6" id="KW-0539">Nucleus</keyword>
<dbReference type="PANTHER" id="PTHR40626">
    <property type="entry name" value="MIP31509P"/>
    <property type="match status" value="1"/>
</dbReference>
<name>A0A9P4UN74_9PEZI</name>
<dbReference type="PANTHER" id="PTHR40626:SF14">
    <property type="entry name" value="C2H2 TYPE ZINC FINGER DOMAIN PROTEIN (AFU_ORTHOLOGUE AFUA_1G02360)"/>
    <property type="match status" value="1"/>
</dbReference>
<dbReference type="Pfam" id="PF04082">
    <property type="entry name" value="Fungal_trans"/>
    <property type="match status" value="1"/>
</dbReference>
<evidence type="ECO:0000256" key="7">
    <source>
        <dbReference type="PROSITE-ProRule" id="PRU00042"/>
    </source>
</evidence>
<evidence type="ECO:0000256" key="8">
    <source>
        <dbReference type="SAM" id="MobiDB-lite"/>
    </source>
</evidence>
<keyword evidence="2" id="KW-0479">Metal-binding</keyword>
<keyword evidence="5" id="KW-0862">Zinc</keyword>
<evidence type="ECO:0000259" key="9">
    <source>
        <dbReference type="PROSITE" id="PS50157"/>
    </source>
</evidence>
<accession>A0A9P4UN74</accession>
<evidence type="ECO:0000313" key="10">
    <source>
        <dbReference type="EMBL" id="KAF2719503.1"/>
    </source>
</evidence>
<dbReference type="SMART" id="SM00355">
    <property type="entry name" value="ZnF_C2H2"/>
    <property type="match status" value="1"/>
</dbReference>
<dbReference type="InterPro" id="IPR013087">
    <property type="entry name" value="Znf_C2H2_type"/>
</dbReference>
<dbReference type="InterPro" id="IPR007219">
    <property type="entry name" value="XnlR_reg_dom"/>
</dbReference>
<dbReference type="GO" id="GO:0006351">
    <property type="term" value="P:DNA-templated transcription"/>
    <property type="evidence" value="ECO:0007669"/>
    <property type="project" value="InterPro"/>
</dbReference>
<reference evidence="10" key="1">
    <citation type="journal article" date="2020" name="Stud. Mycol.">
        <title>101 Dothideomycetes genomes: a test case for predicting lifestyles and emergence of pathogens.</title>
        <authorList>
            <person name="Haridas S."/>
            <person name="Albert R."/>
            <person name="Binder M."/>
            <person name="Bloem J."/>
            <person name="Labutti K."/>
            <person name="Salamov A."/>
            <person name="Andreopoulos B."/>
            <person name="Baker S."/>
            <person name="Barry K."/>
            <person name="Bills G."/>
            <person name="Bluhm B."/>
            <person name="Cannon C."/>
            <person name="Castanera R."/>
            <person name="Culley D."/>
            <person name="Daum C."/>
            <person name="Ezra D."/>
            <person name="Gonzalez J."/>
            <person name="Henrissat B."/>
            <person name="Kuo A."/>
            <person name="Liang C."/>
            <person name="Lipzen A."/>
            <person name="Lutzoni F."/>
            <person name="Magnuson J."/>
            <person name="Mondo S."/>
            <person name="Nolan M."/>
            <person name="Ohm R."/>
            <person name="Pangilinan J."/>
            <person name="Park H.-J."/>
            <person name="Ramirez L."/>
            <person name="Alfaro M."/>
            <person name="Sun H."/>
            <person name="Tritt A."/>
            <person name="Yoshinaga Y."/>
            <person name="Zwiers L.-H."/>
            <person name="Turgeon B."/>
            <person name="Goodwin S."/>
            <person name="Spatafora J."/>
            <person name="Crous P."/>
            <person name="Grigoriev I."/>
        </authorList>
    </citation>
    <scope>NUCLEOTIDE SEQUENCE</scope>
    <source>
        <strain evidence="10">CBS 116435</strain>
    </source>
</reference>
<evidence type="ECO:0000256" key="2">
    <source>
        <dbReference type="ARBA" id="ARBA00022723"/>
    </source>
</evidence>
<feature type="domain" description="C2H2-type" evidence="9">
    <location>
        <begin position="26"/>
        <end position="53"/>
    </location>
</feature>
<dbReference type="GO" id="GO:0005634">
    <property type="term" value="C:nucleus"/>
    <property type="evidence" value="ECO:0007669"/>
    <property type="project" value="UniProtKB-SubCell"/>
</dbReference>
<feature type="region of interest" description="Disordered" evidence="8">
    <location>
        <begin position="165"/>
        <end position="191"/>
    </location>
</feature>
<gene>
    <name evidence="10" type="ORF">K431DRAFT_321667</name>
</gene>
<evidence type="ECO:0000256" key="5">
    <source>
        <dbReference type="ARBA" id="ARBA00022833"/>
    </source>
</evidence>
<evidence type="ECO:0000256" key="6">
    <source>
        <dbReference type="ARBA" id="ARBA00023242"/>
    </source>
</evidence>
<keyword evidence="4 7" id="KW-0863">Zinc-finger</keyword>
<feature type="compositionally biased region" description="Polar residues" evidence="8">
    <location>
        <begin position="170"/>
        <end position="179"/>
    </location>
</feature>
<dbReference type="InterPro" id="IPR051059">
    <property type="entry name" value="VerF-like"/>
</dbReference>
<dbReference type="EMBL" id="MU003810">
    <property type="protein sequence ID" value="KAF2719503.1"/>
    <property type="molecule type" value="Genomic_DNA"/>
</dbReference>
<evidence type="ECO:0000256" key="1">
    <source>
        <dbReference type="ARBA" id="ARBA00004123"/>
    </source>
</evidence>
<evidence type="ECO:0000256" key="4">
    <source>
        <dbReference type="ARBA" id="ARBA00022771"/>
    </source>
</evidence>
<dbReference type="SUPFAM" id="SSF57667">
    <property type="entry name" value="beta-beta-alpha zinc fingers"/>
    <property type="match status" value="1"/>
</dbReference>
<dbReference type="InterPro" id="IPR036236">
    <property type="entry name" value="Znf_C2H2_sf"/>
</dbReference>
<dbReference type="Proteomes" id="UP000799441">
    <property type="component" value="Unassembled WGS sequence"/>
</dbReference>
<protein>
    <submittedName>
        <fullName evidence="10">C2H2 type zinc finger domain protein</fullName>
    </submittedName>
</protein>
<comment type="caution">
    <text evidence="10">The sequence shown here is derived from an EMBL/GenBank/DDBJ whole genome shotgun (WGS) entry which is preliminary data.</text>
</comment>
<dbReference type="PROSITE" id="PS50157">
    <property type="entry name" value="ZINC_FINGER_C2H2_2"/>
    <property type="match status" value="1"/>
</dbReference>
<dbReference type="CDD" id="cd12148">
    <property type="entry name" value="fungal_TF_MHR"/>
    <property type="match status" value="1"/>
</dbReference>
<organism evidence="10 11">
    <name type="scientific">Polychaeton citri CBS 116435</name>
    <dbReference type="NCBI Taxonomy" id="1314669"/>
    <lineage>
        <taxon>Eukaryota</taxon>
        <taxon>Fungi</taxon>
        <taxon>Dikarya</taxon>
        <taxon>Ascomycota</taxon>
        <taxon>Pezizomycotina</taxon>
        <taxon>Dothideomycetes</taxon>
        <taxon>Dothideomycetidae</taxon>
        <taxon>Capnodiales</taxon>
        <taxon>Capnodiaceae</taxon>
        <taxon>Polychaeton</taxon>
    </lineage>
</organism>
<dbReference type="FunFam" id="3.30.160.60:FF:000446">
    <property type="entry name" value="Zinc finger protein"/>
    <property type="match status" value="1"/>
</dbReference>
<dbReference type="AlphaFoldDB" id="A0A9P4UN74"/>
<dbReference type="GO" id="GO:0000785">
    <property type="term" value="C:chromatin"/>
    <property type="evidence" value="ECO:0007669"/>
    <property type="project" value="TreeGrafter"/>
</dbReference>
<evidence type="ECO:0000313" key="11">
    <source>
        <dbReference type="Proteomes" id="UP000799441"/>
    </source>
</evidence>
<dbReference type="GO" id="GO:0000981">
    <property type="term" value="F:DNA-binding transcription factor activity, RNA polymerase II-specific"/>
    <property type="evidence" value="ECO:0007669"/>
    <property type="project" value="InterPro"/>
</dbReference>
<dbReference type="PROSITE" id="PS00028">
    <property type="entry name" value="ZINC_FINGER_C2H2_1"/>
    <property type="match status" value="1"/>
</dbReference>
<feature type="region of interest" description="Disordered" evidence="8">
    <location>
        <begin position="46"/>
        <end position="67"/>
    </location>
</feature>
<sequence length="710" mass="79302">MECSFCRKSFTKGEHLRRSDTGHRPFVCKQCKRAFSRQDSLMRHEKLHRKEAATSTSNLPSPSVDEVDVASSSYGRAGSVPPIMNGGTDTISDFPRLDNVSPAQISGTSWQALQMETPLSDLDLNLIWPDSQDLFQSIISADKNGTWQLPLGTLPFPSDTQYAEVPSVNMGPTSAPSHATSDRPSRHGDNHQAVRGVSNMVTNISSSINAALESASITSVFLDECLHMFFDRFIPTFPVMHRWTFIFRDCTHPLLLNAIAIGSLYLGPKDSITKGELLWRLAHTAVATSWQSLITHQGPHDVCPGVQLVLTGLLSVTYGALSKNSAVRTAAQAFHASAFFWARQCGMFYSPGYDITRLPSLSAPKAEKEYQWKLWVAREIQQRALIALYILDGLISHMSGNSTSVRHTSNNLQLPSSEVVFREPHVDGWLARMHQAELGQGTFRQIYQQMFSPSEDFWIMINDWSVLSLRVILEGLQSMIADSDPDDGAILNAPTSSDFSRALSQLYDNIAHRAALSDVERLEVLLRWHAVCLEAVTKSPQLCKFICTRWDIQQEVWPNSNVRARQYNLQQFANSRDGRRAILHAAAIQDIVERLPRGRAHVTHMPSSLFAAATVYSAFTLAGHSTVKHPINIEWTQTLAELDIRPPGEFSETVRFILGNVTALERSCCTTRTLSYEMNSMQKLFGCFTTQWGVATDMEKVVSQWIALCH</sequence>
<dbReference type="Gene3D" id="3.30.160.60">
    <property type="entry name" value="Classic Zinc Finger"/>
    <property type="match status" value="1"/>
</dbReference>
<evidence type="ECO:0000256" key="3">
    <source>
        <dbReference type="ARBA" id="ARBA00022737"/>
    </source>
</evidence>
<comment type="subcellular location">
    <subcellularLocation>
        <location evidence="1">Nucleus</location>
    </subcellularLocation>
</comment>
<keyword evidence="3" id="KW-0677">Repeat</keyword>